<dbReference type="GO" id="GO:0003857">
    <property type="term" value="F:(3S)-3-hydroxyacyl-CoA dehydrogenase (NAD+) activity"/>
    <property type="evidence" value="ECO:0007669"/>
    <property type="project" value="UniProtKB-EC"/>
</dbReference>
<protein>
    <submittedName>
        <fullName evidence="5">3-hydroxyacyl-CoA dehydrogenase</fullName>
        <ecNumber evidence="5">1.1.1.35</ecNumber>
    </submittedName>
</protein>
<dbReference type="GO" id="GO:0006631">
    <property type="term" value="P:fatty acid metabolic process"/>
    <property type="evidence" value="ECO:0007669"/>
    <property type="project" value="InterPro"/>
</dbReference>
<dbReference type="Gene3D" id="1.10.1040.10">
    <property type="entry name" value="N-(1-d-carboxylethyl)-l-norvaline Dehydrogenase, domain 2"/>
    <property type="match status" value="1"/>
</dbReference>
<accession>A0A502GJQ3</accession>
<dbReference type="GO" id="GO:0050104">
    <property type="term" value="F:L-gulonate 3-dehydrogenase activity"/>
    <property type="evidence" value="ECO:0007669"/>
    <property type="project" value="TreeGrafter"/>
</dbReference>
<dbReference type="EMBL" id="RCZP01000001">
    <property type="protein sequence ID" value="TPG61196.1"/>
    <property type="molecule type" value="Genomic_DNA"/>
</dbReference>
<dbReference type="InterPro" id="IPR006108">
    <property type="entry name" value="3HC_DH_C"/>
</dbReference>
<dbReference type="InterPro" id="IPR006176">
    <property type="entry name" value="3-OHacyl-CoA_DH_NAD-bd"/>
</dbReference>
<dbReference type="EC" id="1.1.1.35" evidence="5"/>
<dbReference type="InterPro" id="IPR036291">
    <property type="entry name" value="NAD(P)-bd_dom_sf"/>
</dbReference>
<evidence type="ECO:0000313" key="6">
    <source>
        <dbReference type="Proteomes" id="UP000317078"/>
    </source>
</evidence>
<evidence type="ECO:0000313" key="5">
    <source>
        <dbReference type="EMBL" id="TPG61196.1"/>
    </source>
</evidence>
<evidence type="ECO:0000256" key="2">
    <source>
        <dbReference type="ARBA" id="ARBA00023002"/>
    </source>
</evidence>
<sequence>MSGTVGIVGSGLIGRAWAMIFARAGWRVRLWDPAAGVAAGAVGLCAEGLRDLAAHGLCADPEGSAARIAAADTLAACVGEADFVQENGPETLEVKQALFAELDAAAPPSAILASSSSAIRCSLFTEGLAGRARCLVGHPVNPPHLIPLVELSGAEWTAPATIERAREVYAAIGQTPVTVLKEIEGFILNRLQGALLAEAFRLVSEGYVTPQDLDRTVADGLGLRWSFLGPFATIELNAPGGIPDYCARYTGFYKRLAAEPPAPEVYGPEATAKILSQWPAASDLASGMRRRDRRLAALRAHKMSQEEGE</sequence>
<dbReference type="Pfam" id="PF00725">
    <property type="entry name" value="3HCDH"/>
    <property type="match status" value="1"/>
</dbReference>
<feature type="domain" description="3-hydroxyacyl-CoA dehydrogenase C-terminal" evidence="3">
    <location>
        <begin position="185"/>
        <end position="249"/>
    </location>
</feature>
<dbReference type="Pfam" id="PF02737">
    <property type="entry name" value="3HCDH_N"/>
    <property type="match status" value="1"/>
</dbReference>
<dbReference type="NCBIfam" id="NF004783">
    <property type="entry name" value="PRK06129.1"/>
    <property type="match status" value="1"/>
</dbReference>
<evidence type="ECO:0000259" key="3">
    <source>
        <dbReference type="Pfam" id="PF00725"/>
    </source>
</evidence>
<dbReference type="InterPro" id="IPR013328">
    <property type="entry name" value="6PGD_dom2"/>
</dbReference>
<name>A0A502GJQ3_9PROT</name>
<dbReference type="PANTHER" id="PTHR48075:SF1">
    <property type="entry name" value="LAMBDA-CRYSTALLIN HOMOLOG"/>
    <property type="match status" value="1"/>
</dbReference>
<dbReference type="RefSeq" id="WP_140880925.1">
    <property type="nucleotide sequence ID" value="NZ_RCZP01000001.1"/>
</dbReference>
<comment type="caution">
    <text evidence="5">The sequence shown here is derived from an EMBL/GenBank/DDBJ whole genome shotgun (WGS) entry which is preliminary data.</text>
</comment>
<dbReference type="SUPFAM" id="SSF48179">
    <property type="entry name" value="6-phosphogluconate dehydrogenase C-terminal domain-like"/>
    <property type="match status" value="1"/>
</dbReference>
<keyword evidence="2 5" id="KW-0560">Oxidoreductase</keyword>
<dbReference type="AlphaFoldDB" id="A0A502GJQ3"/>
<proteinExistence type="inferred from homology"/>
<organism evidence="5 6">
    <name type="scientific">Muricoccus nepalensis</name>
    <dbReference type="NCBI Taxonomy" id="1854500"/>
    <lineage>
        <taxon>Bacteria</taxon>
        <taxon>Pseudomonadati</taxon>
        <taxon>Pseudomonadota</taxon>
        <taxon>Alphaproteobacteria</taxon>
        <taxon>Acetobacterales</taxon>
        <taxon>Roseomonadaceae</taxon>
        <taxon>Muricoccus</taxon>
    </lineage>
</organism>
<dbReference type="InterPro" id="IPR006180">
    <property type="entry name" value="3-OHacyl-CoA_DH_CS"/>
</dbReference>
<dbReference type="PANTHER" id="PTHR48075">
    <property type="entry name" value="3-HYDROXYACYL-COA DEHYDROGENASE FAMILY PROTEIN"/>
    <property type="match status" value="1"/>
</dbReference>
<evidence type="ECO:0000259" key="4">
    <source>
        <dbReference type="Pfam" id="PF02737"/>
    </source>
</evidence>
<dbReference type="GO" id="GO:0070403">
    <property type="term" value="F:NAD+ binding"/>
    <property type="evidence" value="ECO:0007669"/>
    <property type="project" value="InterPro"/>
</dbReference>
<reference evidence="5 6" key="1">
    <citation type="journal article" date="2019" name="Environ. Microbiol.">
        <title>Species interactions and distinct microbial communities in high Arctic permafrost affected cryosols are associated with the CH4 and CO2 gas fluxes.</title>
        <authorList>
            <person name="Altshuler I."/>
            <person name="Hamel J."/>
            <person name="Turney S."/>
            <person name="Magnuson E."/>
            <person name="Levesque R."/>
            <person name="Greer C."/>
            <person name="Whyte L.G."/>
        </authorList>
    </citation>
    <scope>NUCLEOTIDE SEQUENCE [LARGE SCALE GENOMIC DNA]</scope>
    <source>
        <strain evidence="5 6">S9.3B</strain>
    </source>
</reference>
<dbReference type="Gene3D" id="3.40.50.720">
    <property type="entry name" value="NAD(P)-binding Rossmann-like Domain"/>
    <property type="match status" value="1"/>
</dbReference>
<dbReference type="Proteomes" id="UP000317078">
    <property type="component" value="Unassembled WGS sequence"/>
</dbReference>
<comment type="similarity">
    <text evidence="1">Belongs to the 3-hydroxyacyl-CoA dehydrogenase family.</text>
</comment>
<keyword evidence="6" id="KW-1185">Reference proteome</keyword>
<feature type="domain" description="3-hydroxyacyl-CoA dehydrogenase NAD binding" evidence="4">
    <location>
        <begin position="4"/>
        <end position="182"/>
    </location>
</feature>
<gene>
    <name evidence="5" type="ORF">EAH89_01145</name>
</gene>
<dbReference type="OrthoDB" id="9803287at2"/>
<dbReference type="PROSITE" id="PS00067">
    <property type="entry name" value="3HCDH"/>
    <property type="match status" value="1"/>
</dbReference>
<dbReference type="SUPFAM" id="SSF51735">
    <property type="entry name" value="NAD(P)-binding Rossmann-fold domains"/>
    <property type="match status" value="1"/>
</dbReference>
<dbReference type="InterPro" id="IPR008927">
    <property type="entry name" value="6-PGluconate_DH-like_C_sf"/>
</dbReference>
<evidence type="ECO:0000256" key="1">
    <source>
        <dbReference type="ARBA" id="ARBA00009463"/>
    </source>
</evidence>